<evidence type="ECO:0000259" key="3">
    <source>
        <dbReference type="Pfam" id="PF01841"/>
    </source>
</evidence>
<gene>
    <name evidence="4" type="ORF">H8S40_14325</name>
</gene>
<dbReference type="SUPFAM" id="SSF54001">
    <property type="entry name" value="Cysteine proteinases"/>
    <property type="match status" value="1"/>
</dbReference>
<proteinExistence type="predicted"/>
<evidence type="ECO:0000256" key="2">
    <source>
        <dbReference type="SAM" id="SignalP"/>
    </source>
</evidence>
<dbReference type="EMBL" id="JACOPE010000001">
    <property type="protein sequence ID" value="MBC5684693.1"/>
    <property type="molecule type" value="Genomic_DNA"/>
</dbReference>
<evidence type="ECO:0000313" key="4">
    <source>
        <dbReference type="EMBL" id="MBC5684693.1"/>
    </source>
</evidence>
<reference evidence="4 5" key="1">
    <citation type="submission" date="2020-08" db="EMBL/GenBank/DDBJ databases">
        <title>Genome public.</title>
        <authorList>
            <person name="Liu C."/>
            <person name="Sun Q."/>
        </authorList>
    </citation>
    <scope>NUCLEOTIDE SEQUENCE [LARGE SCALE GENOMIC DNA]</scope>
    <source>
        <strain evidence="4 5">NSJ-13</strain>
    </source>
</reference>
<evidence type="ECO:0000313" key="5">
    <source>
        <dbReference type="Proteomes" id="UP000631576"/>
    </source>
</evidence>
<dbReference type="RefSeq" id="WP_186865473.1">
    <property type="nucleotide sequence ID" value="NZ_JACOPE010000001.1"/>
</dbReference>
<feature type="compositionally biased region" description="Polar residues" evidence="1">
    <location>
        <begin position="34"/>
        <end position="44"/>
    </location>
</feature>
<feature type="chain" id="PRO_5047366115" description="Transglutaminase-like domain-containing protein" evidence="2">
    <location>
        <begin position="28"/>
        <end position="874"/>
    </location>
</feature>
<keyword evidence="2" id="KW-0732">Signal</keyword>
<dbReference type="SMART" id="SM00728">
    <property type="entry name" value="ChW"/>
    <property type="match status" value="12"/>
</dbReference>
<feature type="compositionally biased region" description="Basic and acidic residues" evidence="1">
    <location>
        <begin position="62"/>
        <end position="71"/>
    </location>
</feature>
<feature type="region of interest" description="Disordered" evidence="1">
    <location>
        <begin position="34"/>
        <end position="96"/>
    </location>
</feature>
<feature type="domain" description="Transglutaminase-like" evidence="3">
    <location>
        <begin position="751"/>
        <end position="840"/>
    </location>
</feature>
<feature type="compositionally biased region" description="Low complexity" evidence="1">
    <location>
        <begin position="45"/>
        <end position="61"/>
    </location>
</feature>
<evidence type="ECO:0000256" key="1">
    <source>
        <dbReference type="SAM" id="MobiDB-lite"/>
    </source>
</evidence>
<sequence length="874" mass="97065">MKKNIKSVGVLLLSSIMLMSSPLTVLAEENEIVQTQENGSIDQTENNGESESQASENSSEDSTIKEEKQQEILEQEDVQENVAPTTVQDIQKEPEAVAENGEQIQLKYRAYLHGGFWQEEKQNGEMAGTTGQNRAMRALQIKIDNQTNVTGGVEYSAHVQNIGWQDAVKDGETAGIEEKNLPIEAIRMNLTGDLKEQYDIYYRVHATNVGWLGWAKNGEDAGTAGYAYAVQAIEIKLYNKTAEDKPAQTECSFLSEETRGLLMYKTHVQNIGWQDKVYDGATAGTTGRNLNLEALQLKVTNAGRKNMSGSISYEAHVQDIGWQNAVSDWGTAGTTGRNKKIEALKISLTGELAQAYDIYYRVHSAEYGWLGWAKNGEQAGTIGLNLGAQAIEVKLYAKDATDKPEQSSRSYISQDNLGAIIYKAHVQNIGWQSNVYDGKTAGTTGRNLSVEALNIKVTDWGRQNGLNGSVIYQTHVQDIGWQDEVADGETSGTTGKNKKVEAIKVRLSGELEEKYDIYYRVHSARFGWLGWTKNGETAGTVGYNAGVEAIEIKLYEKNDTNVPDTTARSYLATENIGEINFAANVEKSGWQTTKTNGQTAGTTGENKAIQQLTMSTSDSTGKNVFNGTIEYRLHVSNVGWMDWKNNGEIAGDGKNQAEAVQIRLTGELAQYADIYYRTHVSNYGWLGWAKNGQEAGTTKLGNKLQAIQVKIVPKGAMVPGSNSNYYITMTPQQMRINNGIQNVYNQVGRNLYSCFMWCVNNIKYRTLGNNPGTGYTNPQWFALYGLEQQIGDCRTYAATFYQLAKGLGYNARYVYGYVPRAGGGMVDHAWVEIDINGVTYVYDTDFQYETGRNGYQFRYRTSGTWVYTNYHYES</sequence>
<keyword evidence="5" id="KW-1185">Reference proteome</keyword>
<comment type="caution">
    <text evidence="4">The sequence shown here is derived from an EMBL/GenBank/DDBJ whole genome shotgun (WGS) entry which is preliminary data.</text>
</comment>
<dbReference type="Proteomes" id="UP000631576">
    <property type="component" value="Unassembled WGS sequence"/>
</dbReference>
<accession>A0ABR7GC86</accession>
<feature type="signal peptide" evidence="2">
    <location>
        <begin position="1"/>
        <end position="27"/>
    </location>
</feature>
<dbReference type="Pfam" id="PF07538">
    <property type="entry name" value="ChW"/>
    <property type="match status" value="12"/>
</dbReference>
<dbReference type="InterPro" id="IPR038765">
    <property type="entry name" value="Papain-like_cys_pep_sf"/>
</dbReference>
<organism evidence="4 5">
    <name type="scientific">Ruminococcus hominis</name>
    <dbReference type="NCBI Taxonomy" id="2763065"/>
    <lineage>
        <taxon>Bacteria</taxon>
        <taxon>Bacillati</taxon>
        <taxon>Bacillota</taxon>
        <taxon>Clostridia</taxon>
        <taxon>Eubacteriales</taxon>
        <taxon>Oscillospiraceae</taxon>
        <taxon>Ruminococcus</taxon>
    </lineage>
</organism>
<name>A0ABR7GC86_9FIRM</name>
<dbReference type="Gene3D" id="3.10.620.30">
    <property type="match status" value="1"/>
</dbReference>
<dbReference type="InterPro" id="IPR002931">
    <property type="entry name" value="Transglutaminase-like"/>
</dbReference>
<dbReference type="InterPro" id="IPR006637">
    <property type="entry name" value="ChW"/>
</dbReference>
<protein>
    <recommendedName>
        <fullName evidence="3">Transglutaminase-like domain-containing protein</fullName>
    </recommendedName>
</protein>
<dbReference type="Pfam" id="PF01841">
    <property type="entry name" value="Transglut_core"/>
    <property type="match status" value="1"/>
</dbReference>